<reference evidence="1" key="1">
    <citation type="submission" date="2021-06" db="EMBL/GenBank/DDBJ databases">
        <title>Comparative genomics, transcriptomics and evolutionary studies reveal genomic signatures of adaptation to plant cell wall in hemibiotrophic fungi.</title>
        <authorList>
            <consortium name="DOE Joint Genome Institute"/>
            <person name="Baroncelli R."/>
            <person name="Diaz J.F."/>
            <person name="Benocci T."/>
            <person name="Peng M."/>
            <person name="Battaglia E."/>
            <person name="Haridas S."/>
            <person name="Andreopoulos W."/>
            <person name="Labutti K."/>
            <person name="Pangilinan J."/>
            <person name="Floch G.L."/>
            <person name="Makela M.R."/>
            <person name="Henrissat B."/>
            <person name="Grigoriev I.V."/>
            <person name="Crouch J.A."/>
            <person name="De Vries R.P."/>
            <person name="Sukno S.A."/>
            <person name="Thon M.R."/>
        </authorList>
    </citation>
    <scope>NUCLEOTIDE SEQUENCE</scope>
    <source>
        <strain evidence="1">CBS 102054</strain>
    </source>
</reference>
<dbReference type="AlphaFoldDB" id="A0AAI9ZHG8"/>
<evidence type="ECO:0000313" key="2">
    <source>
        <dbReference type="Proteomes" id="UP001243989"/>
    </source>
</evidence>
<proteinExistence type="predicted"/>
<name>A0AAI9ZHG8_9PEZI</name>
<dbReference type="EMBL" id="JAHMHQ010000029">
    <property type="protein sequence ID" value="KAK1623424.1"/>
    <property type="molecule type" value="Genomic_DNA"/>
</dbReference>
<dbReference type="GeneID" id="85470443"/>
<sequence>MLVAEYHEAVARLNELVKIECNQVHSRFTCTFDGYEDEQTLTTCPKCRERVVEMSRRFVELWPGDWHSGHGSYIQDYLLDTIESTEASTDGMDIASMIKFRLKHSYLADRFIRELGLPAPSNKPCGIWNKVEREKERRQREDETVFVRSWDFIWRKFIDGNLIPQRTIKQGPEFIRFVQYLVAAVR</sequence>
<dbReference type="RefSeq" id="XP_060439419.1">
    <property type="nucleotide sequence ID" value="XM_060585581.1"/>
</dbReference>
<dbReference type="Proteomes" id="UP001243989">
    <property type="component" value="Unassembled WGS sequence"/>
</dbReference>
<protein>
    <submittedName>
        <fullName evidence="1">Uncharacterized protein</fullName>
    </submittedName>
</protein>
<evidence type="ECO:0000313" key="1">
    <source>
        <dbReference type="EMBL" id="KAK1623424.1"/>
    </source>
</evidence>
<organism evidence="1 2">
    <name type="scientific">Colletotrichum phormii</name>
    <dbReference type="NCBI Taxonomy" id="359342"/>
    <lineage>
        <taxon>Eukaryota</taxon>
        <taxon>Fungi</taxon>
        <taxon>Dikarya</taxon>
        <taxon>Ascomycota</taxon>
        <taxon>Pezizomycotina</taxon>
        <taxon>Sordariomycetes</taxon>
        <taxon>Hypocreomycetidae</taxon>
        <taxon>Glomerellales</taxon>
        <taxon>Glomerellaceae</taxon>
        <taxon>Colletotrichum</taxon>
        <taxon>Colletotrichum acutatum species complex</taxon>
    </lineage>
</organism>
<keyword evidence="2" id="KW-1185">Reference proteome</keyword>
<comment type="caution">
    <text evidence="1">The sequence shown here is derived from an EMBL/GenBank/DDBJ whole genome shotgun (WGS) entry which is preliminary data.</text>
</comment>
<gene>
    <name evidence="1" type="ORF">BDP81DRAFT_332284</name>
</gene>
<accession>A0AAI9ZHG8</accession>